<reference evidence="1" key="1">
    <citation type="submission" date="2020-08" db="EMBL/GenBank/DDBJ databases">
        <title>Genome public.</title>
        <authorList>
            <person name="Liu C."/>
            <person name="Sun Q."/>
        </authorList>
    </citation>
    <scope>NUCLEOTIDE SEQUENCE</scope>
    <source>
        <strain evidence="1">NSJ-12</strain>
    </source>
</reference>
<organism evidence="1 2">
    <name type="scientific">Zhenhengia yiwuensis</name>
    <dbReference type="NCBI Taxonomy" id="2763666"/>
    <lineage>
        <taxon>Bacteria</taxon>
        <taxon>Bacillati</taxon>
        <taxon>Bacillota</taxon>
        <taxon>Clostridia</taxon>
        <taxon>Lachnospirales</taxon>
        <taxon>Lachnospiraceae</taxon>
        <taxon>Zhenhengia</taxon>
    </lineage>
</organism>
<proteinExistence type="predicted"/>
<gene>
    <name evidence="1" type="ORF">H8718_06075</name>
</gene>
<keyword evidence="2" id="KW-1185">Reference proteome</keyword>
<protein>
    <submittedName>
        <fullName evidence="1">Uncharacterized protein</fullName>
    </submittedName>
</protein>
<dbReference type="EMBL" id="JACRSY010000008">
    <property type="protein sequence ID" value="MBC8579102.1"/>
    <property type="molecule type" value="Genomic_DNA"/>
</dbReference>
<sequence length="68" mass="7601">MTVWMMVTADKYELPLAVAESCGELADILGVTRSAISHALEGSGYRKSIERNVNRKYVKVKVEEEDLV</sequence>
<comment type="caution">
    <text evidence="1">The sequence shown here is derived from an EMBL/GenBank/DDBJ whole genome shotgun (WGS) entry which is preliminary data.</text>
</comment>
<dbReference type="RefSeq" id="WP_249332258.1">
    <property type="nucleotide sequence ID" value="NZ_JACRSY010000008.1"/>
</dbReference>
<evidence type="ECO:0000313" key="2">
    <source>
        <dbReference type="Proteomes" id="UP000655830"/>
    </source>
</evidence>
<accession>A0A926EIM5</accession>
<dbReference type="AlphaFoldDB" id="A0A926EIM5"/>
<dbReference type="Proteomes" id="UP000655830">
    <property type="component" value="Unassembled WGS sequence"/>
</dbReference>
<name>A0A926EIM5_9FIRM</name>
<evidence type="ECO:0000313" key="1">
    <source>
        <dbReference type="EMBL" id="MBC8579102.1"/>
    </source>
</evidence>